<feature type="transmembrane region" description="Helical" evidence="2">
    <location>
        <begin position="29"/>
        <end position="50"/>
    </location>
</feature>
<dbReference type="InterPro" id="IPR029058">
    <property type="entry name" value="AB_hydrolase_fold"/>
</dbReference>
<sequence length="379" mass="42581">MADGASRKISPASARAHTRKRGQNSSSGFPPGIMTGILLVSLIGFLAYAYKAIQPPPAKICDSVNGLPVTAPRIKLRDGRHLAYKEHGVPREKAKYKIVYVHGVDSCRHDAVVATELSPELFEELGLYIVSFDRPGYGESDPNPKITDKSTALDIEELADQLELGSKFYVIGFSLGGEIVWTCLKYLPHRLAGATLIAPVVNYWWSGLPVNLTNEAYYHFQPPRDQWAVRVSHYAPWLMYWWNTQKWFPPHSVVTGNPSVMSRRDMELVPKLASRGKHAAQVRQQGLYVSVLRDTIFAFGNWNFSPLELQNPFPDNSGAVHLWHSDDDLLVPSSLNRYIAQQLPWIHYHELPGRGHMFPYEDGIADIIVKTLILGEKQA</sequence>
<protein>
    <recommendedName>
        <fullName evidence="3">AB hydrolase-1 domain-containing protein</fullName>
    </recommendedName>
</protein>
<dbReference type="PANTHER" id="PTHR45763">
    <property type="entry name" value="HYDROLASE, ALPHA/BETA FOLD FAMILY PROTEIN, EXPRESSED-RELATED"/>
    <property type="match status" value="1"/>
</dbReference>
<keyword evidence="2" id="KW-1133">Transmembrane helix</keyword>
<accession>A0A7N0V146</accession>
<reference evidence="4" key="1">
    <citation type="submission" date="2021-01" db="UniProtKB">
        <authorList>
            <consortium name="EnsemblPlants"/>
        </authorList>
    </citation>
    <scope>IDENTIFICATION</scope>
</reference>
<evidence type="ECO:0000313" key="5">
    <source>
        <dbReference type="Proteomes" id="UP000594263"/>
    </source>
</evidence>
<keyword evidence="5" id="KW-1185">Reference proteome</keyword>
<feature type="region of interest" description="Disordered" evidence="1">
    <location>
        <begin position="1"/>
        <end position="28"/>
    </location>
</feature>
<evidence type="ECO:0000256" key="1">
    <source>
        <dbReference type="SAM" id="MobiDB-lite"/>
    </source>
</evidence>
<dbReference type="AlphaFoldDB" id="A0A7N0V146"/>
<evidence type="ECO:0000259" key="3">
    <source>
        <dbReference type="Pfam" id="PF12697"/>
    </source>
</evidence>
<dbReference type="Gramene" id="Kaladp0095s0168.1.v1.1">
    <property type="protein sequence ID" value="Kaladp0095s0168.1.v1.1"/>
    <property type="gene ID" value="Kaladp0095s0168.v1.1"/>
</dbReference>
<dbReference type="InterPro" id="IPR000073">
    <property type="entry name" value="AB_hydrolase_1"/>
</dbReference>
<dbReference type="EnsemblPlants" id="Kaladp0095s0168.1.v1.1">
    <property type="protein sequence ID" value="Kaladp0095s0168.1.v1.1"/>
    <property type="gene ID" value="Kaladp0095s0168.v1.1"/>
</dbReference>
<keyword evidence="2" id="KW-0812">Transmembrane</keyword>
<dbReference type="OMA" id="IGGHATW"/>
<feature type="domain" description="AB hydrolase-1" evidence="3">
    <location>
        <begin position="98"/>
        <end position="362"/>
    </location>
</feature>
<evidence type="ECO:0000313" key="4">
    <source>
        <dbReference type="EnsemblPlants" id="Kaladp0095s0168.1.v1.1"/>
    </source>
</evidence>
<dbReference type="Proteomes" id="UP000594263">
    <property type="component" value="Unplaced"/>
</dbReference>
<name>A0A7N0V146_KALFE</name>
<dbReference type="SUPFAM" id="SSF53474">
    <property type="entry name" value="alpha/beta-Hydrolases"/>
    <property type="match status" value="1"/>
</dbReference>
<dbReference type="FunFam" id="3.40.50.1820:FF:000270">
    <property type="entry name" value="Alpha/beta-Hydrolases superfamily protein"/>
    <property type="match status" value="1"/>
</dbReference>
<dbReference type="PANTHER" id="PTHR45763:SF51">
    <property type="entry name" value="ALPHA_BETA-HYDROLASES SUPERFAMILY PROTEIN"/>
    <property type="match status" value="1"/>
</dbReference>
<dbReference type="Gene3D" id="3.40.50.1820">
    <property type="entry name" value="alpha/beta hydrolase"/>
    <property type="match status" value="1"/>
</dbReference>
<organism evidence="4 5">
    <name type="scientific">Kalanchoe fedtschenkoi</name>
    <name type="common">Lavender scallops</name>
    <name type="synonym">South American air plant</name>
    <dbReference type="NCBI Taxonomy" id="63787"/>
    <lineage>
        <taxon>Eukaryota</taxon>
        <taxon>Viridiplantae</taxon>
        <taxon>Streptophyta</taxon>
        <taxon>Embryophyta</taxon>
        <taxon>Tracheophyta</taxon>
        <taxon>Spermatophyta</taxon>
        <taxon>Magnoliopsida</taxon>
        <taxon>eudicotyledons</taxon>
        <taxon>Gunneridae</taxon>
        <taxon>Pentapetalae</taxon>
        <taxon>Saxifragales</taxon>
        <taxon>Crassulaceae</taxon>
        <taxon>Kalanchoe</taxon>
    </lineage>
</organism>
<evidence type="ECO:0000256" key="2">
    <source>
        <dbReference type="SAM" id="Phobius"/>
    </source>
</evidence>
<keyword evidence="2" id="KW-0472">Membrane</keyword>
<dbReference type="Pfam" id="PF12697">
    <property type="entry name" value="Abhydrolase_6"/>
    <property type="match status" value="1"/>
</dbReference>
<proteinExistence type="predicted"/>